<dbReference type="InterPro" id="IPR051923">
    <property type="entry name" value="Glycosyl_Hydrolase_39"/>
</dbReference>
<keyword evidence="8" id="KW-1185">Reference proteome</keyword>
<feature type="transmembrane region" description="Helical" evidence="5">
    <location>
        <begin position="43"/>
        <end position="65"/>
    </location>
</feature>
<evidence type="ECO:0000256" key="3">
    <source>
        <dbReference type="ARBA" id="ARBA00023295"/>
    </source>
</evidence>
<evidence type="ECO:0000313" key="8">
    <source>
        <dbReference type="Proteomes" id="UP000251891"/>
    </source>
</evidence>
<name>A0A365H330_9ACTN</name>
<dbReference type="AlphaFoldDB" id="A0A365H330"/>
<dbReference type="SUPFAM" id="SSF51445">
    <property type="entry name" value="(Trans)glycosidases"/>
    <property type="match status" value="1"/>
</dbReference>
<dbReference type="Gene3D" id="3.20.20.80">
    <property type="entry name" value="Glycosidases"/>
    <property type="match status" value="1"/>
</dbReference>
<evidence type="ECO:0000256" key="2">
    <source>
        <dbReference type="ARBA" id="ARBA00022801"/>
    </source>
</evidence>
<dbReference type="PANTHER" id="PTHR12631:SF10">
    <property type="entry name" value="BETA-XYLOSIDASE-LIKE PROTEIN-RELATED"/>
    <property type="match status" value="1"/>
</dbReference>
<dbReference type="PANTHER" id="PTHR12631">
    <property type="entry name" value="ALPHA-L-IDURONIDASE"/>
    <property type="match status" value="1"/>
</dbReference>
<keyword evidence="5" id="KW-0812">Transmembrane</keyword>
<sequence length="482" mass="53775">MCRHTGAHSPQEAPVQARPRVSVDRVAVLTSRQGRHRRPRRRLFYVALIIALAGIVIGAISYLVVTGRSGPSTASPTSQAQPPVPRVGPGVSADWPVWGFTHTQNSIDGPAGGALDTIRDLLSRRPVTQNQHIMGWGADNPEPYPGRYQFGSLDRRMDMIRNTRGTPVITLCCAPDWMKGGAPGETDWAKLEVAPRREHYDDFARLAAQVARRYPDVKHYAVWNEFKGFFDEKKKRWRYEDYTDLYNAVYTALKEVDPDIKVGGPYVVMGSRNPGHPAGPSKVRGEWGSLDPRNIDAVEYWLKHKRGADFIVVDGHTQPDEKHIVVDEFKAIGKFSAVTRWLRQASGDLPVWWAEWYVEPENAGWSNPRRSAVLAAAMMEFVRSGVATALYWNPQTEKGDCAGCLWTGGGEPTPDLEMLQGFARWFPPGTELQDVRSSTGRVRVLAQPDQMVIVNTGGGPVRTVIEGKTYDLGAHEVRWADR</sequence>
<accession>A0A365H330</accession>
<proteinExistence type="inferred from homology"/>
<gene>
    <name evidence="7" type="ORF">DPM19_20940</name>
</gene>
<comment type="similarity">
    <text evidence="1">Belongs to the glycosyl hydrolase 39 family.</text>
</comment>
<dbReference type="OrthoDB" id="3500494at2"/>
<evidence type="ECO:0000259" key="6">
    <source>
        <dbReference type="Pfam" id="PF01229"/>
    </source>
</evidence>
<feature type="compositionally biased region" description="Polar residues" evidence="4">
    <location>
        <begin position="69"/>
        <end position="81"/>
    </location>
</feature>
<dbReference type="Proteomes" id="UP000251891">
    <property type="component" value="Unassembled WGS sequence"/>
</dbReference>
<reference evidence="7 8" key="1">
    <citation type="submission" date="2018-06" db="EMBL/GenBank/DDBJ databases">
        <title>Actinomadura craniellae sp. nov. isolated from marine sponge Craniella sp.</title>
        <authorList>
            <person name="Li L."/>
            <person name="Xu Q.H."/>
            <person name="Lin H.W."/>
            <person name="Lu Y.H."/>
        </authorList>
    </citation>
    <scope>NUCLEOTIDE SEQUENCE [LARGE SCALE GENOMIC DNA]</scope>
    <source>
        <strain evidence="7 8">LHW63021</strain>
    </source>
</reference>
<dbReference type="InterPro" id="IPR049166">
    <property type="entry name" value="GH39_cat"/>
</dbReference>
<protein>
    <submittedName>
        <fullName evidence="7">Xylan 1,4-beta-xylosidase</fullName>
    </submittedName>
</protein>
<comment type="caution">
    <text evidence="7">The sequence shown here is derived from an EMBL/GenBank/DDBJ whole genome shotgun (WGS) entry which is preliminary data.</text>
</comment>
<feature type="region of interest" description="Disordered" evidence="4">
    <location>
        <begin position="68"/>
        <end position="88"/>
    </location>
</feature>
<evidence type="ECO:0000313" key="7">
    <source>
        <dbReference type="EMBL" id="RAY13515.1"/>
    </source>
</evidence>
<keyword evidence="5" id="KW-1133">Transmembrane helix</keyword>
<dbReference type="InterPro" id="IPR017853">
    <property type="entry name" value="GH"/>
</dbReference>
<keyword evidence="2" id="KW-0378">Hydrolase</keyword>
<evidence type="ECO:0000256" key="1">
    <source>
        <dbReference type="ARBA" id="ARBA00008875"/>
    </source>
</evidence>
<keyword evidence="3" id="KW-0326">Glycosidase</keyword>
<evidence type="ECO:0000256" key="4">
    <source>
        <dbReference type="SAM" id="MobiDB-lite"/>
    </source>
</evidence>
<keyword evidence="5" id="KW-0472">Membrane</keyword>
<feature type="domain" description="Glycosyl hydrolases family 39 N-terminal catalytic" evidence="6">
    <location>
        <begin position="148"/>
        <end position="379"/>
    </location>
</feature>
<dbReference type="GO" id="GO:0004553">
    <property type="term" value="F:hydrolase activity, hydrolyzing O-glycosyl compounds"/>
    <property type="evidence" value="ECO:0007669"/>
    <property type="project" value="TreeGrafter"/>
</dbReference>
<feature type="region of interest" description="Disordered" evidence="4">
    <location>
        <begin position="1"/>
        <end position="20"/>
    </location>
</feature>
<dbReference type="EMBL" id="QLYX01000009">
    <property type="protein sequence ID" value="RAY13515.1"/>
    <property type="molecule type" value="Genomic_DNA"/>
</dbReference>
<dbReference type="Pfam" id="PF01229">
    <property type="entry name" value="Glyco_hydro_39"/>
    <property type="match status" value="1"/>
</dbReference>
<organism evidence="7 8">
    <name type="scientific">Actinomadura craniellae</name>
    <dbReference type="NCBI Taxonomy" id="2231787"/>
    <lineage>
        <taxon>Bacteria</taxon>
        <taxon>Bacillati</taxon>
        <taxon>Actinomycetota</taxon>
        <taxon>Actinomycetes</taxon>
        <taxon>Streptosporangiales</taxon>
        <taxon>Thermomonosporaceae</taxon>
        <taxon>Actinomadura</taxon>
    </lineage>
</organism>
<evidence type="ECO:0000256" key="5">
    <source>
        <dbReference type="SAM" id="Phobius"/>
    </source>
</evidence>